<keyword evidence="6 9" id="KW-0371">Homeobox</keyword>
<dbReference type="PANTHER" id="PTHR43917:SF8">
    <property type="entry name" value="GH16740P-RELATED"/>
    <property type="match status" value="1"/>
</dbReference>
<evidence type="ECO:0000256" key="2">
    <source>
        <dbReference type="ARBA" id="ARBA00009899"/>
    </source>
</evidence>
<dbReference type="GO" id="GO:0005737">
    <property type="term" value="C:cytoplasm"/>
    <property type="evidence" value="ECO:0007669"/>
    <property type="project" value="UniProtKB-SubCell"/>
</dbReference>
<dbReference type="Gene3D" id="3.40.30.10">
    <property type="entry name" value="Glutaredoxin"/>
    <property type="match status" value="1"/>
</dbReference>
<feature type="compositionally biased region" description="Basic and acidic residues" evidence="11">
    <location>
        <begin position="482"/>
        <end position="491"/>
    </location>
</feature>
<dbReference type="SFLD" id="SFLDG01153">
    <property type="entry name" value="Main.4:_Theta-like"/>
    <property type="match status" value="1"/>
</dbReference>
<dbReference type="PROSITE" id="PS00027">
    <property type="entry name" value="HOMEOBOX_1"/>
    <property type="match status" value="1"/>
</dbReference>
<comment type="caution">
    <text evidence="15">The sequence shown here is derived from an EMBL/GenBank/DDBJ whole genome shotgun (WGS) entry which is preliminary data.</text>
</comment>
<evidence type="ECO:0000256" key="9">
    <source>
        <dbReference type="PROSITE-ProRule" id="PRU00108"/>
    </source>
</evidence>
<keyword evidence="5 9" id="KW-0238">DNA-binding</keyword>
<feature type="region of interest" description="Disordered" evidence="11">
    <location>
        <begin position="469"/>
        <end position="505"/>
    </location>
</feature>
<dbReference type="InterPro" id="IPR001356">
    <property type="entry name" value="HD"/>
</dbReference>
<evidence type="ECO:0000256" key="5">
    <source>
        <dbReference type="ARBA" id="ARBA00023125"/>
    </source>
</evidence>
<evidence type="ECO:0000256" key="10">
    <source>
        <dbReference type="RuleBase" id="RU000682"/>
    </source>
</evidence>
<keyword evidence="4" id="KW-0808">Transferase</keyword>
<dbReference type="PROSITE" id="PS50071">
    <property type="entry name" value="HOMEOBOX_2"/>
    <property type="match status" value="1"/>
</dbReference>
<dbReference type="SMART" id="SM00389">
    <property type="entry name" value="HOX"/>
    <property type="match status" value="1"/>
</dbReference>
<dbReference type="PROSITE" id="PS50405">
    <property type="entry name" value="GST_CTER"/>
    <property type="match status" value="1"/>
</dbReference>
<comment type="subcellular location">
    <subcellularLocation>
        <location evidence="1">Cytoplasm</location>
    </subcellularLocation>
    <subcellularLocation>
        <location evidence="9 10">Nucleus</location>
    </subcellularLocation>
</comment>
<comment type="catalytic activity">
    <reaction evidence="8">
        <text>RX + glutathione = an S-substituted glutathione + a halide anion + H(+)</text>
        <dbReference type="Rhea" id="RHEA:16437"/>
        <dbReference type="ChEBI" id="CHEBI:15378"/>
        <dbReference type="ChEBI" id="CHEBI:16042"/>
        <dbReference type="ChEBI" id="CHEBI:17792"/>
        <dbReference type="ChEBI" id="CHEBI:57925"/>
        <dbReference type="ChEBI" id="CHEBI:90779"/>
        <dbReference type="EC" id="2.5.1.18"/>
    </reaction>
</comment>
<dbReference type="FunFam" id="3.40.30.10:FF:000176">
    <property type="entry name" value="Glutathione S-transferase theta-1"/>
    <property type="match status" value="1"/>
</dbReference>
<evidence type="ECO:0000256" key="6">
    <source>
        <dbReference type="ARBA" id="ARBA00023155"/>
    </source>
</evidence>
<dbReference type="InterPro" id="IPR004046">
    <property type="entry name" value="GST_C"/>
</dbReference>
<dbReference type="SUPFAM" id="SSF47616">
    <property type="entry name" value="GST C-terminal domain-like"/>
    <property type="match status" value="1"/>
</dbReference>
<dbReference type="CDD" id="cd03183">
    <property type="entry name" value="GST_C_Theta"/>
    <property type="match status" value="1"/>
</dbReference>
<dbReference type="InterPro" id="IPR036282">
    <property type="entry name" value="Glutathione-S-Trfase_C_sf"/>
</dbReference>
<organism evidence="15 16">
    <name type="scientific">Rotaria magnacalcarata</name>
    <dbReference type="NCBI Taxonomy" id="392030"/>
    <lineage>
        <taxon>Eukaryota</taxon>
        <taxon>Metazoa</taxon>
        <taxon>Spiralia</taxon>
        <taxon>Gnathifera</taxon>
        <taxon>Rotifera</taxon>
        <taxon>Eurotatoria</taxon>
        <taxon>Bdelloidea</taxon>
        <taxon>Philodinida</taxon>
        <taxon>Philodinidae</taxon>
        <taxon>Rotaria</taxon>
    </lineage>
</organism>
<feature type="DNA-binding region" description="Homeobox" evidence="9">
    <location>
        <begin position="415"/>
        <end position="474"/>
    </location>
</feature>
<evidence type="ECO:0000313" key="15">
    <source>
        <dbReference type="EMBL" id="CAF2042160.1"/>
    </source>
</evidence>
<dbReference type="SFLD" id="SFLDS00019">
    <property type="entry name" value="Glutathione_Transferase_(cytos"/>
    <property type="match status" value="1"/>
</dbReference>
<dbReference type="Proteomes" id="UP000663824">
    <property type="component" value="Unassembled WGS sequence"/>
</dbReference>
<evidence type="ECO:0000259" key="14">
    <source>
        <dbReference type="PROSITE" id="PS50405"/>
    </source>
</evidence>
<dbReference type="InterPro" id="IPR040079">
    <property type="entry name" value="Glutathione_S-Trfase"/>
</dbReference>
<feature type="domain" description="GST N-terminal" evidence="13">
    <location>
        <begin position="1"/>
        <end position="82"/>
    </location>
</feature>
<dbReference type="GO" id="GO:0003677">
    <property type="term" value="F:DNA binding"/>
    <property type="evidence" value="ECO:0007669"/>
    <property type="project" value="UniProtKB-UniRule"/>
</dbReference>
<feature type="domain" description="Homeobox" evidence="12">
    <location>
        <begin position="413"/>
        <end position="473"/>
    </location>
</feature>
<dbReference type="GO" id="GO:0005634">
    <property type="term" value="C:nucleus"/>
    <property type="evidence" value="ECO:0007669"/>
    <property type="project" value="UniProtKB-SubCell"/>
</dbReference>
<evidence type="ECO:0000256" key="11">
    <source>
        <dbReference type="SAM" id="MobiDB-lite"/>
    </source>
</evidence>
<dbReference type="GO" id="GO:0004364">
    <property type="term" value="F:glutathione transferase activity"/>
    <property type="evidence" value="ECO:0007669"/>
    <property type="project" value="UniProtKB-EC"/>
</dbReference>
<protein>
    <submittedName>
        <fullName evidence="15">Uncharacterized protein</fullName>
    </submittedName>
</protein>
<sequence length="505" mass="57213">MPLAFYYDLMSQPSRALYIFLKMTGIPYQAKEVALRKRDHFKDNFIKINPFKKVPVVDDSGFVLTESVAILQYLCDKHKKHDWYPTDLHKRARVNEYTSWQHLNLRLNGSMLFQTKVIIPVIRNKPASQTDLEKFHKRWEEATGGLENVWLDRSSYLAGDHITIADLLGVCEMMQPVSAGYRVDTAKFPRVQDWMERVKDQTQPHFDEAHAVAMLYITFDLCMLLPPCWTLSSRSIEHPSSFHDIMLSTASTSNQHQPNFWFSGNPLPSFFSSPSVNGGGADKNPYMQQTAANKALFDTNPCSSNSTSSPPLPNEYLLTRSNQAAAAALNLSQFNYIQQNHHNLSSNGFLPREDWSQMPMAQTAASPTWTKGAPIDHSQAAHYSDIVNGAPIDHSQAAHYSDIVNGNESMKDARRKSSRPTFTGHQIFALEKMFENTKYLAGTERSRLASQLAMSEAQVKVWFQNRRTKWRKKHAPEVHGGAGDKRTKQRNDGSIPIVESDSSLT</sequence>
<dbReference type="SUPFAM" id="SSF46689">
    <property type="entry name" value="Homeodomain-like"/>
    <property type="match status" value="1"/>
</dbReference>
<dbReference type="EMBL" id="CAJNRE010005119">
    <property type="protein sequence ID" value="CAF2042160.1"/>
    <property type="molecule type" value="Genomic_DNA"/>
</dbReference>
<accession>A0A816NZB5</accession>
<dbReference type="GO" id="GO:0000981">
    <property type="term" value="F:DNA-binding transcription factor activity, RNA polymerase II-specific"/>
    <property type="evidence" value="ECO:0007669"/>
    <property type="project" value="InterPro"/>
</dbReference>
<dbReference type="InterPro" id="IPR040077">
    <property type="entry name" value="GST_C_Theta"/>
</dbReference>
<evidence type="ECO:0000256" key="4">
    <source>
        <dbReference type="ARBA" id="ARBA00022679"/>
    </source>
</evidence>
<name>A0A816NZB5_9BILA</name>
<evidence type="ECO:0000256" key="8">
    <source>
        <dbReference type="ARBA" id="ARBA00047960"/>
    </source>
</evidence>
<dbReference type="Pfam" id="PF00043">
    <property type="entry name" value="GST_C"/>
    <property type="match status" value="1"/>
</dbReference>
<dbReference type="GO" id="GO:0006749">
    <property type="term" value="P:glutathione metabolic process"/>
    <property type="evidence" value="ECO:0007669"/>
    <property type="project" value="TreeGrafter"/>
</dbReference>
<keyword evidence="3" id="KW-0963">Cytoplasm</keyword>
<feature type="domain" description="GST C-terminal" evidence="14">
    <location>
        <begin position="87"/>
        <end position="215"/>
    </location>
</feature>
<dbReference type="FunFam" id="1.20.1050.10:FF:000039">
    <property type="entry name" value="Glutathione S-transferase theta-1"/>
    <property type="match status" value="1"/>
</dbReference>
<dbReference type="InterPro" id="IPR040075">
    <property type="entry name" value="GST_N_Theta"/>
</dbReference>
<dbReference type="Gene3D" id="1.20.1050.10">
    <property type="match status" value="1"/>
</dbReference>
<evidence type="ECO:0000256" key="3">
    <source>
        <dbReference type="ARBA" id="ARBA00022490"/>
    </source>
</evidence>
<evidence type="ECO:0000313" key="16">
    <source>
        <dbReference type="Proteomes" id="UP000663824"/>
    </source>
</evidence>
<keyword evidence="7 9" id="KW-0539">Nucleus</keyword>
<dbReference type="InterPro" id="IPR051369">
    <property type="entry name" value="GST_Theta"/>
</dbReference>
<evidence type="ECO:0000256" key="7">
    <source>
        <dbReference type="ARBA" id="ARBA00023242"/>
    </source>
</evidence>
<gene>
    <name evidence="15" type="ORF">MBJ925_LOCUS11570</name>
</gene>
<dbReference type="InterPro" id="IPR004045">
    <property type="entry name" value="Glutathione_S-Trfase_N"/>
</dbReference>
<dbReference type="PANTHER" id="PTHR43917">
    <property type="match status" value="1"/>
</dbReference>
<dbReference type="InterPro" id="IPR017970">
    <property type="entry name" value="Homeobox_CS"/>
</dbReference>
<evidence type="ECO:0000259" key="13">
    <source>
        <dbReference type="PROSITE" id="PS50404"/>
    </source>
</evidence>
<dbReference type="CDD" id="cd03050">
    <property type="entry name" value="GST_N_Theta"/>
    <property type="match status" value="1"/>
</dbReference>
<dbReference type="SUPFAM" id="SSF52833">
    <property type="entry name" value="Thioredoxin-like"/>
    <property type="match status" value="1"/>
</dbReference>
<dbReference type="CDD" id="cd00086">
    <property type="entry name" value="homeodomain"/>
    <property type="match status" value="1"/>
</dbReference>
<evidence type="ECO:0000256" key="1">
    <source>
        <dbReference type="ARBA" id="ARBA00004496"/>
    </source>
</evidence>
<dbReference type="InterPro" id="IPR036249">
    <property type="entry name" value="Thioredoxin-like_sf"/>
</dbReference>
<dbReference type="PROSITE" id="PS50404">
    <property type="entry name" value="GST_NTER"/>
    <property type="match status" value="1"/>
</dbReference>
<dbReference type="Pfam" id="PF02798">
    <property type="entry name" value="GST_N"/>
    <property type="match status" value="1"/>
</dbReference>
<dbReference type="InterPro" id="IPR010987">
    <property type="entry name" value="Glutathione-S-Trfase_C-like"/>
</dbReference>
<dbReference type="SFLD" id="SFLDG00358">
    <property type="entry name" value="Main_(cytGST)"/>
    <property type="match status" value="1"/>
</dbReference>
<evidence type="ECO:0000259" key="12">
    <source>
        <dbReference type="PROSITE" id="PS50071"/>
    </source>
</evidence>
<dbReference type="Gene3D" id="1.10.10.60">
    <property type="entry name" value="Homeodomain-like"/>
    <property type="match status" value="1"/>
</dbReference>
<dbReference type="InterPro" id="IPR009057">
    <property type="entry name" value="Homeodomain-like_sf"/>
</dbReference>
<reference evidence="15" key="1">
    <citation type="submission" date="2021-02" db="EMBL/GenBank/DDBJ databases">
        <authorList>
            <person name="Nowell W R."/>
        </authorList>
    </citation>
    <scope>NUCLEOTIDE SEQUENCE</scope>
</reference>
<dbReference type="Pfam" id="PF00046">
    <property type="entry name" value="Homeodomain"/>
    <property type="match status" value="1"/>
</dbReference>
<comment type="similarity">
    <text evidence="2">Belongs to the GST superfamily. Theta family.</text>
</comment>
<proteinExistence type="inferred from homology"/>
<dbReference type="AlphaFoldDB" id="A0A816NZB5"/>